<dbReference type="PANTHER" id="PTHR46160:SF8">
    <property type="entry name" value="VWFD DOMAIN-CONTAINING PROTEIN"/>
    <property type="match status" value="1"/>
</dbReference>
<evidence type="ECO:0000256" key="1">
    <source>
        <dbReference type="ARBA" id="ARBA00004370"/>
    </source>
</evidence>
<feature type="region of interest" description="Disordered" evidence="6">
    <location>
        <begin position="19"/>
        <end position="42"/>
    </location>
</feature>
<accession>A0ABN9L7K6</accession>
<dbReference type="PANTHER" id="PTHR46160">
    <property type="entry name" value="ALPHA-TECTORIN-RELATED"/>
    <property type="match status" value="1"/>
</dbReference>
<dbReference type="Gene3D" id="2.10.25.10">
    <property type="entry name" value="Laminin"/>
    <property type="match status" value="1"/>
</dbReference>
<dbReference type="Pfam" id="PF08742">
    <property type="entry name" value="C8"/>
    <property type="match status" value="1"/>
</dbReference>
<feature type="domain" description="VWFD" evidence="7">
    <location>
        <begin position="214"/>
        <end position="354"/>
    </location>
</feature>
<dbReference type="Pfam" id="PF01826">
    <property type="entry name" value="TIL"/>
    <property type="match status" value="1"/>
</dbReference>
<proteinExistence type="predicted"/>
<dbReference type="InterPro" id="IPR025615">
    <property type="entry name" value="TILa_dom"/>
</dbReference>
<dbReference type="Proteomes" id="UP001176940">
    <property type="component" value="Unassembled WGS sequence"/>
</dbReference>
<feature type="domain" description="VWFD" evidence="7">
    <location>
        <begin position="1"/>
        <end position="27"/>
    </location>
</feature>
<name>A0ABN9L7K6_9NEOB</name>
<organism evidence="8 9">
    <name type="scientific">Ranitomeya imitator</name>
    <name type="common">mimic poison frog</name>
    <dbReference type="NCBI Taxonomy" id="111125"/>
    <lineage>
        <taxon>Eukaryota</taxon>
        <taxon>Metazoa</taxon>
        <taxon>Chordata</taxon>
        <taxon>Craniata</taxon>
        <taxon>Vertebrata</taxon>
        <taxon>Euteleostomi</taxon>
        <taxon>Amphibia</taxon>
        <taxon>Batrachia</taxon>
        <taxon>Anura</taxon>
        <taxon>Neobatrachia</taxon>
        <taxon>Hyloidea</taxon>
        <taxon>Dendrobatidae</taxon>
        <taxon>Dendrobatinae</taxon>
        <taxon>Ranitomeya</taxon>
    </lineage>
</organism>
<evidence type="ECO:0000256" key="5">
    <source>
        <dbReference type="ARBA" id="ARBA00023180"/>
    </source>
</evidence>
<comment type="subcellular location">
    <subcellularLocation>
        <location evidence="1">Membrane</location>
    </subcellularLocation>
</comment>
<dbReference type="InterPro" id="IPR014853">
    <property type="entry name" value="VWF/SSPO/ZAN-like_Cys-rich_dom"/>
</dbReference>
<evidence type="ECO:0000256" key="4">
    <source>
        <dbReference type="ARBA" id="ARBA00023157"/>
    </source>
</evidence>
<protein>
    <recommendedName>
        <fullName evidence="7">VWFD domain-containing protein</fullName>
    </recommendedName>
</protein>
<reference evidence="8" key="1">
    <citation type="submission" date="2023-07" db="EMBL/GenBank/DDBJ databases">
        <authorList>
            <person name="Stuckert A."/>
        </authorList>
    </citation>
    <scope>NUCLEOTIDE SEQUENCE</scope>
</reference>
<evidence type="ECO:0000259" key="7">
    <source>
        <dbReference type="PROSITE" id="PS51233"/>
    </source>
</evidence>
<evidence type="ECO:0000256" key="2">
    <source>
        <dbReference type="ARBA" id="ARBA00022729"/>
    </source>
</evidence>
<keyword evidence="9" id="KW-1185">Reference proteome</keyword>
<dbReference type="InterPro" id="IPR036084">
    <property type="entry name" value="Ser_inhib-like_sf"/>
</dbReference>
<dbReference type="Pfam" id="PF12714">
    <property type="entry name" value="TILa"/>
    <property type="match status" value="1"/>
</dbReference>
<evidence type="ECO:0000256" key="6">
    <source>
        <dbReference type="SAM" id="MobiDB-lite"/>
    </source>
</evidence>
<keyword evidence="5" id="KW-0325">Glycoprotein</keyword>
<evidence type="ECO:0000313" key="8">
    <source>
        <dbReference type="EMBL" id="CAJ0935206.1"/>
    </source>
</evidence>
<dbReference type="CDD" id="cd19941">
    <property type="entry name" value="TIL"/>
    <property type="match status" value="1"/>
</dbReference>
<dbReference type="InterPro" id="IPR052749">
    <property type="entry name" value="Alpha-tectorin"/>
</dbReference>
<dbReference type="InterPro" id="IPR001846">
    <property type="entry name" value="VWF_type-D"/>
</dbReference>
<comment type="caution">
    <text evidence="8">The sequence shown here is derived from an EMBL/GenBank/DDBJ whole genome shotgun (WGS) entry which is preliminary data.</text>
</comment>
<dbReference type="PROSITE" id="PS51233">
    <property type="entry name" value="VWFD"/>
    <property type="match status" value="2"/>
</dbReference>
<gene>
    <name evidence="8" type="ORF">RIMI_LOCUS6264351</name>
</gene>
<dbReference type="SMART" id="SM00832">
    <property type="entry name" value="C8"/>
    <property type="match status" value="1"/>
</dbReference>
<keyword evidence="3" id="KW-0472">Membrane</keyword>
<dbReference type="SUPFAM" id="SSF57567">
    <property type="entry name" value="Serine protease inhibitors"/>
    <property type="match status" value="1"/>
</dbReference>
<sequence length="354" mass="38995">MPNGLQAENSEQLGHSWIVEDDDPLCSPDDPEPAPPPSCTPEDDELYRIIGPGGFMESCLFDMCALNGDPETLCSLLAAYADACQKDGISISWRNSTFCRKYLHMYLLNVQKTVILPHVHHACPATCVDPYPTGNCSLPCSEGCVCDPGYVIMEEHVYRSHIVAEGEQFVQGNCESQCTCLGNNTISCSPMSCAEDEICKVQDGLLGCYQPSTAICHIYGDPPIIPPLMAESIYFQGACTYTVVETCANTSRNFSITTRNEHRGNPSWTAINSVTLTVDGIRDPHWKEQHCTSNKVLVTLPANVSGIIITQNGPYVTVSTDFGLELQFNGDHELFVRVKEYYKMHYVDCAVPVQ</sequence>
<keyword evidence="4" id="KW-1015">Disulfide bond</keyword>
<keyword evidence="2" id="KW-0732">Signal</keyword>
<dbReference type="InterPro" id="IPR002919">
    <property type="entry name" value="TIL_dom"/>
</dbReference>
<feature type="compositionally biased region" description="Acidic residues" evidence="6">
    <location>
        <begin position="19"/>
        <end position="32"/>
    </location>
</feature>
<dbReference type="Pfam" id="PF00094">
    <property type="entry name" value="VWD"/>
    <property type="match status" value="1"/>
</dbReference>
<evidence type="ECO:0000313" key="9">
    <source>
        <dbReference type="Proteomes" id="UP001176940"/>
    </source>
</evidence>
<dbReference type="EMBL" id="CAUEEQ010011139">
    <property type="protein sequence ID" value="CAJ0935206.1"/>
    <property type="molecule type" value="Genomic_DNA"/>
</dbReference>
<evidence type="ECO:0000256" key="3">
    <source>
        <dbReference type="ARBA" id="ARBA00023136"/>
    </source>
</evidence>